<feature type="transmembrane region" description="Helical" evidence="1">
    <location>
        <begin position="53"/>
        <end position="74"/>
    </location>
</feature>
<dbReference type="InterPro" id="IPR006976">
    <property type="entry name" value="VanZ-like"/>
</dbReference>
<dbReference type="EMBL" id="AP027734">
    <property type="protein sequence ID" value="BDZ53905.1"/>
    <property type="molecule type" value="Genomic_DNA"/>
</dbReference>
<keyword evidence="1" id="KW-0472">Membrane</keyword>
<feature type="domain" description="VanZ-like" evidence="2">
    <location>
        <begin position="8"/>
        <end position="129"/>
    </location>
</feature>
<evidence type="ECO:0000313" key="4">
    <source>
        <dbReference type="Proteomes" id="UP001321477"/>
    </source>
</evidence>
<evidence type="ECO:0000259" key="2">
    <source>
        <dbReference type="Pfam" id="PF04892"/>
    </source>
</evidence>
<evidence type="ECO:0000256" key="1">
    <source>
        <dbReference type="SAM" id="Phobius"/>
    </source>
</evidence>
<reference evidence="4" key="1">
    <citation type="journal article" date="2019" name="Int. J. Syst. Evol. Microbiol.">
        <title>The Global Catalogue of Microorganisms (GCM) 10K type strain sequencing project: providing services to taxonomists for standard genome sequencing and annotation.</title>
        <authorList>
            <consortium name="The Broad Institute Genomics Platform"/>
            <consortium name="The Broad Institute Genome Sequencing Center for Infectious Disease"/>
            <person name="Wu L."/>
            <person name="Ma J."/>
        </authorList>
    </citation>
    <scope>NUCLEOTIDE SEQUENCE [LARGE SCALE GENOMIC DNA]</scope>
    <source>
        <strain evidence="4">NBRC 109019</strain>
    </source>
</reference>
<keyword evidence="1" id="KW-0812">Transmembrane</keyword>
<organism evidence="3 4">
    <name type="scientific">Agromyces marinus</name>
    <dbReference type="NCBI Taxonomy" id="1389020"/>
    <lineage>
        <taxon>Bacteria</taxon>
        <taxon>Bacillati</taxon>
        <taxon>Actinomycetota</taxon>
        <taxon>Actinomycetes</taxon>
        <taxon>Micrococcales</taxon>
        <taxon>Microbacteriaceae</taxon>
        <taxon>Agromyces</taxon>
    </lineage>
</organism>
<gene>
    <name evidence="3" type="ORF">GCM10025870_09780</name>
</gene>
<name>A0ABN6Y983_9MICO</name>
<dbReference type="Pfam" id="PF04892">
    <property type="entry name" value="VanZ"/>
    <property type="match status" value="1"/>
</dbReference>
<protein>
    <recommendedName>
        <fullName evidence="2">VanZ-like domain-containing protein</fullName>
    </recommendedName>
</protein>
<accession>A0ABN6Y983</accession>
<keyword evidence="1" id="KW-1133">Transmembrane helix</keyword>
<feature type="transmembrane region" description="Helical" evidence="1">
    <location>
        <begin position="81"/>
        <end position="102"/>
    </location>
</feature>
<proteinExistence type="predicted"/>
<sequence length="162" mass="16677">MVLALVGVVYAVALGFVLFWPVHVDGEGGLIRVDGLIEALARFGMPAHIRYPVVQSGLNAVLFLPFGALWAAWFARPRIHLVLSAGLLAAAVSLSAELAQSAYLPGRTYDLRDVLANSVGAAIGALAVVLGAQSVRPATAARDAAAPGAAASVAEAQRPDAR</sequence>
<keyword evidence="4" id="KW-1185">Reference proteome</keyword>
<dbReference type="Proteomes" id="UP001321477">
    <property type="component" value="Chromosome"/>
</dbReference>
<feature type="transmembrane region" description="Helical" evidence="1">
    <location>
        <begin position="114"/>
        <end position="132"/>
    </location>
</feature>
<evidence type="ECO:0000313" key="3">
    <source>
        <dbReference type="EMBL" id="BDZ53905.1"/>
    </source>
</evidence>